<accession>A0ABQ8WG34</accession>
<sequence length="75" mass="8436">MVRDGALLSRVAQPKPARPSRGGRSSRPRPHEKRLAIIPYGGRPPHKTNPCRRKRLPTRAQSIRGFIGSPFKTTR</sequence>
<comment type="caution">
    <text evidence="2">The sequence shown here is derived from an EMBL/GenBank/DDBJ whole genome shotgun (WGS) entry which is preliminary data.</text>
</comment>
<keyword evidence="3" id="KW-1185">Reference proteome</keyword>
<dbReference type="Proteomes" id="UP001220256">
    <property type="component" value="Unassembled WGS sequence"/>
</dbReference>
<gene>
    <name evidence="2" type="ORF">N7505_007357</name>
</gene>
<organism evidence="2 3">
    <name type="scientific">Penicillium chrysogenum</name>
    <name type="common">Penicillium notatum</name>
    <dbReference type="NCBI Taxonomy" id="5076"/>
    <lineage>
        <taxon>Eukaryota</taxon>
        <taxon>Fungi</taxon>
        <taxon>Dikarya</taxon>
        <taxon>Ascomycota</taxon>
        <taxon>Pezizomycotina</taxon>
        <taxon>Eurotiomycetes</taxon>
        <taxon>Eurotiomycetidae</taxon>
        <taxon>Eurotiales</taxon>
        <taxon>Aspergillaceae</taxon>
        <taxon>Penicillium</taxon>
        <taxon>Penicillium chrysogenum species complex</taxon>
    </lineage>
</organism>
<reference evidence="2 3" key="1">
    <citation type="journal article" date="2023" name="IMA Fungus">
        <title>Comparative genomic study of the Penicillium genus elucidates a diverse pangenome and 15 lateral gene transfer events.</title>
        <authorList>
            <person name="Petersen C."/>
            <person name="Sorensen T."/>
            <person name="Nielsen M.R."/>
            <person name="Sondergaard T.E."/>
            <person name="Sorensen J.L."/>
            <person name="Fitzpatrick D.A."/>
            <person name="Frisvad J.C."/>
            <person name="Nielsen K.L."/>
        </authorList>
    </citation>
    <scope>NUCLEOTIDE SEQUENCE [LARGE SCALE GENOMIC DNA]</scope>
    <source>
        <strain evidence="2 3">IBT 3361</strain>
    </source>
</reference>
<name>A0ABQ8WG34_PENCH</name>
<dbReference type="EMBL" id="JAPVEB010000004">
    <property type="protein sequence ID" value="KAJ5264564.1"/>
    <property type="molecule type" value="Genomic_DNA"/>
</dbReference>
<evidence type="ECO:0000313" key="2">
    <source>
        <dbReference type="EMBL" id="KAJ5264564.1"/>
    </source>
</evidence>
<feature type="region of interest" description="Disordered" evidence="1">
    <location>
        <begin position="1"/>
        <end position="53"/>
    </location>
</feature>
<evidence type="ECO:0000256" key="1">
    <source>
        <dbReference type="SAM" id="MobiDB-lite"/>
    </source>
</evidence>
<protein>
    <submittedName>
        <fullName evidence="2">Uncharacterized protein</fullName>
    </submittedName>
</protein>
<proteinExistence type="predicted"/>
<evidence type="ECO:0000313" key="3">
    <source>
        <dbReference type="Proteomes" id="UP001220256"/>
    </source>
</evidence>
<feature type="compositionally biased region" description="Basic residues" evidence="1">
    <location>
        <begin position="44"/>
        <end position="53"/>
    </location>
</feature>